<dbReference type="SUPFAM" id="SSF69979">
    <property type="entry name" value="Eea1 homodimerisation domain"/>
    <property type="match status" value="1"/>
</dbReference>
<evidence type="ECO:0000256" key="3">
    <source>
        <dbReference type="ARBA" id="ARBA00022833"/>
    </source>
</evidence>
<dbReference type="SUPFAM" id="SSF57903">
    <property type="entry name" value="FYVE/PHD zinc finger"/>
    <property type="match status" value="1"/>
</dbReference>
<evidence type="ECO:0000259" key="8">
    <source>
        <dbReference type="PROSITE" id="PS50178"/>
    </source>
</evidence>
<evidence type="ECO:0000313" key="10">
    <source>
        <dbReference type="Proteomes" id="UP000050794"/>
    </source>
</evidence>
<dbReference type="Gene3D" id="1.20.5.390">
    <property type="entry name" value="L1 transposable element, trimerization domain"/>
    <property type="match status" value="1"/>
</dbReference>
<evidence type="ECO:0000256" key="2">
    <source>
        <dbReference type="ARBA" id="ARBA00022771"/>
    </source>
</evidence>
<dbReference type="AlphaFoldDB" id="A0A183UMH6"/>
<dbReference type="PROSITE" id="PS50157">
    <property type="entry name" value="ZINC_FINGER_C2H2_2"/>
    <property type="match status" value="1"/>
</dbReference>
<dbReference type="SUPFAM" id="SSF57997">
    <property type="entry name" value="Tropomyosin"/>
    <property type="match status" value="1"/>
</dbReference>
<dbReference type="Proteomes" id="UP000050794">
    <property type="component" value="Unassembled WGS sequence"/>
</dbReference>
<dbReference type="InterPro" id="IPR011011">
    <property type="entry name" value="Znf_FYVE_PHD"/>
</dbReference>
<accession>A0A183UMH6</accession>
<keyword evidence="2 4" id="KW-0863">Zinc-finger</keyword>
<evidence type="ECO:0000256" key="4">
    <source>
        <dbReference type="PROSITE-ProRule" id="PRU00042"/>
    </source>
</evidence>
<dbReference type="SMART" id="SM00064">
    <property type="entry name" value="FYVE"/>
    <property type="match status" value="1"/>
</dbReference>
<dbReference type="PROSITE" id="PS50178">
    <property type="entry name" value="ZF_FYVE"/>
    <property type="match status" value="1"/>
</dbReference>
<feature type="domain" description="FYVE-type" evidence="8">
    <location>
        <begin position="1180"/>
        <end position="1238"/>
    </location>
</feature>
<dbReference type="GO" id="GO:0006897">
    <property type="term" value="P:endocytosis"/>
    <property type="evidence" value="ECO:0007669"/>
    <property type="project" value="TreeGrafter"/>
</dbReference>
<dbReference type="PANTHER" id="PTHR23164">
    <property type="entry name" value="EARLY ENDOSOME ANTIGEN 1"/>
    <property type="match status" value="1"/>
</dbReference>
<keyword evidence="1" id="KW-0479">Metal-binding</keyword>
<dbReference type="CDD" id="cd15730">
    <property type="entry name" value="FYVE_EEA1"/>
    <property type="match status" value="1"/>
</dbReference>
<dbReference type="PANTHER" id="PTHR23164:SF30">
    <property type="entry name" value="EARLY ENDOSOME ANTIGEN 1"/>
    <property type="match status" value="1"/>
</dbReference>
<dbReference type="Gene3D" id="3.30.40.10">
    <property type="entry name" value="Zinc/RING finger domain, C3HC4 (zinc finger)"/>
    <property type="match status" value="1"/>
</dbReference>
<keyword evidence="10" id="KW-1185">Reference proteome</keyword>
<proteinExistence type="predicted"/>
<protein>
    <submittedName>
        <fullName evidence="11">Early endosome antigen 1</fullName>
    </submittedName>
</protein>
<keyword evidence="5" id="KW-0175">Coiled coil</keyword>
<feature type="coiled-coil region" evidence="5">
    <location>
        <begin position="180"/>
        <end position="487"/>
    </location>
</feature>
<evidence type="ECO:0000259" key="7">
    <source>
        <dbReference type="PROSITE" id="PS50157"/>
    </source>
</evidence>
<reference evidence="11" key="1">
    <citation type="submission" date="2016-06" db="UniProtKB">
        <authorList>
            <consortium name="WormBaseParasite"/>
        </authorList>
    </citation>
    <scope>IDENTIFICATION</scope>
</reference>
<evidence type="ECO:0000256" key="5">
    <source>
        <dbReference type="SAM" id="Coils"/>
    </source>
</evidence>
<dbReference type="InterPro" id="IPR013087">
    <property type="entry name" value="Znf_C2H2_type"/>
</dbReference>
<evidence type="ECO:0000256" key="6">
    <source>
        <dbReference type="SAM" id="MobiDB-lite"/>
    </source>
</evidence>
<dbReference type="WBParaSite" id="TCNE_0000969601-mRNA-1">
    <property type="protein sequence ID" value="TCNE_0000969601-mRNA-1"/>
    <property type="gene ID" value="TCNE_0000969601"/>
</dbReference>
<dbReference type="GO" id="GO:0005545">
    <property type="term" value="F:1-phosphatidylinositol binding"/>
    <property type="evidence" value="ECO:0007669"/>
    <property type="project" value="TreeGrafter"/>
</dbReference>
<dbReference type="EMBL" id="UYWY01020256">
    <property type="protein sequence ID" value="VDM41017.1"/>
    <property type="molecule type" value="Genomic_DNA"/>
</dbReference>
<dbReference type="Pfam" id="PF01363">
    <property type="entry name" value="FYVE"/>
    <property type="match status" value="1"/>
</dbReference>
<keyword evidence="3" id="KW-0862">Zinc</keyword>
<gene>
    <name evidence="9" type="ORF">TCNE_LOCUS9696</name>
</gene>
<dbReference type="InterPro" id="IPR017455">
    <property type="entry name" value="Znf_FYVE-rel"/>
</dbReference>
<evidence type="ECO:0000256" key="1">
    <source>
        <dbReference type="ARBA" id="ARBA00022723"/>
    </source>
</evidence>
<name>A0A183UMH6_TOXCA</name>
<sequence length="1240" mass="142861">MNVSGDDDYESHDDHYPHVKNSLPFKGALTFKRCYAAVRALQIMMLRKLKQQVTQAVNAVNPNENRHETLINEEDGNSEGFLCPLCMRTFTSPEELQTHFEAHSDNEANISNGFNGLNTFSAELEVKELRSSIRDEKRYSSELKKELERLHAIVANQTQIPEGEVPYLMQQVQMLESGKSMELTTRITKMTDELEEKQSEKAVLGDELVRYRKEIQQREEQMENLVKQLDQRPSEDDVSVLRRELVHAQQLMDKITQEKEEEISEHLASIRNLNLDRQQNTCIIKNLEDQVAELIETNSRLESELDIAKSSLMDSKIGNEQQITNYKKENDELAMKLMDADKKIAQMEKLLGESREEIERSMALNESNVKRLTELQTVLDQMIGEKVRYEEDMRRIEEEREREVHEHSEALERIATLQKSANSQKDELVEEVAKLKDALEKEKKLCAEKKMALERKSEALETAEEETAKLKGEMEKQKNLIDELVLKESSLKASLSTAHDNTKLLMQKISEGEGGAKLAIDQMGEERLRLSETLANMELNLEQLKESHQKTVEQKEREWKEKSTEMKSRIKELVEELEKLRKRYSAAEEENKRKSERFTEMERDHEEECDRFQNLISEKENAIAAANDQCTNRLAVNMFQLIKVIEEKNRLIEEKESAIRSERDEIEEAVKKLALMEEKARLLSERLNEERCNLENVDGEKKTLEAAIEAKDKQIALLNDSLHNAKNDLAEKEKDMEELRALFTAQETHLKSRITDLEKVIAESVEHNDELMAKMSELQEAASENDRNMKNNLVVLQQRTTEILQQSAKISNLEDTLAKLESAKAALDERCIFQGEQLSTTEKERDRLSNALAEMNSVLQEKASLIEELESKLETTNAGANKAKEEFEKKLSILEKKLVEVQKTTDEAIGALEQKQEELSRRDSKISSLEEVLQSKDVELDEHAERVRLFEEDLSEKRRAVENLERERSSLEEQLTVQKQAFDQMDSKGKQQEASLREEIGKLNRALSTAQASVTNLEREKKSQEECTIALKKDFESQIAAADARLAEREREHEAKINELNEELASGKRELELQMMVVCEREQQMRDANAHLETAQSAAKQAQSKCAELEKKVASWTEEKKALLERCLNSESDLDFERERAAENKRRFDDALSAMHELGRANQSLQMDISKQFNRKWLDDSEAVNCNFCGKAFSLTIRKHHCRQCGLIFCAQCSSKTASVPSHKNPVRVCNNCHEDISNR</sequence>
<organism evidence="10 11">
    <name type="scientific">Toxocara canis</name>
    <name type="common">Canine roundworm</name>
    <dbReference type="NCBI Taxonomy" id="6265"/>
    <lineage>
        <taxon>Eukaryota</taxon>
        <taxon>Metazoa</taxon>
        <taxon>Ecdysozoa</taxon>
        <taxon>Nematoda</taxon>
        <taxon>Chromadorea</taxon>
        <taxon>Rhabditida</taxon>
        <taxon>Spirurina</taxon>
        <taxon>Ascaridomorpha</taxon>
        <taxon>Ascaridoidea</taxon>
        <taxon>Toxocaridae</taxon>
        <taxon>Toxocara</taxon>
    </lineage>
</organism>
<evidence type="ECO:0000313" key="11">
    <source>
        <dbReference type="WBParaSite" id="TCNE_0000969601-mRNA-1"/>
    </source>
</evidence>
<dbReference type="GO" id="GO:0008270">
    <property type="term" value="F:zinc ion binding"/>
    <property type="evidence" value="ECO:0007669"/>
    <property type="project" value="UniProtKB-KW"/>
</dbReference>
<dbReference type="InterPro" id="IPR013083">
    <property type="entry name" value="Znf_RING/FYVE/PHD"/>
</dbReference>
<dbReference type="InterPro" id="IPR000306">
    <property type="entry name" value="Znf_FYVE"/>
</dbReference>
<feature type="domain" description="C2H2-type" evidence="7">
    <location>
        <begin position="81"/>
        <end position="108"/>
    </location>
</feature>
<feature type="region of interest" description="Disordered" evidence="6">
    <location>
        <begin position="585"/>
        <end position="605"/>
    </location>
</feature>
<reference evidence="9 10" key="2">
    <citation type="submission" date="2018-11" db="EMBL/GenBank/DDBJ databases">
        <authorList>
            <consortium name="Pathogen Informatics"/>
        </authorList>
    </citation>
    <scope>NUCLEOTIDE SEQUENCE [LARGE SCALE GENOMIC DNA]</scope>
</reference>
<dbReference type="PROSITE" id="PS00028">
    <property type="entry name" value="ZINC_FINGER_C2H2_1"/>
    <property type="match status" value="1"/>
</dbReference>
<dbReference type="GO" id="GO:0005769">
    <property type="term" value="C:early endosome"/>
    <property type="evidence" value="ECO:0007669"/>
    <property type="project" value="TreeGrafter"/>
</dbReference>
<evidence type="ECO:0000313" key="9">
    <source>
        <dbReference type="EMBL" id="VDM41017.1"/>
    </source>
</evidence>